<dbReference type="PANTHER" id="PTHR45655">
    <property type="entry name" value="GUANYLATE CYCLASE SOLUBLE SUBUNIT BETA-2"/>
    <property type="match status" value="1"/>
</dbReference>
<organism evidence="6 7">
    <name type="scientific">Agromyces lapidis</name>
    <dbReference type="NCBI Taxonomy" id="279574"/>
    <lineage>
        <taxon>Bacteria</taxon>
        <taxon>Bacillati</taxon>
        <taxon>Actinomycetota</taxon>
        <taxon>Actinomycetes</taxon>
        <taxon>Micrococcales</taxon>
        <taxon>Microbacteriaceae</taxon>
        <taxon>Agromyces</taxon>
    </lineage>
</organism>
<evidence type="ECO:0000256" key="2">
    <source>
        <dbReference type="ARBA" id="ARBA00022989"/>
    </source>
</evidence>
<dbReference type="Pfam" id="PF00211">
    <property type="entry name" value="Guanylate_cyc"/>
    <property type="match status" value="1"/>
</dbReference>
<dbReference type="PROSITE" id="PS50885">
    <property type="entry name" value="HAMP"/>
    <property type="match status" value="1"/>
</dbReference>
<dbReference type="InterPro" id="IPR029787">
    <property type="entry name" value="Nucleotide_cyclase"/>
</dbReference>
<evidence type="ECO:0000313" key="7">
    <source>
        <dbReference type="Proteomes" id="UP001589667"/>
    </source>
</evidence>
<keyword evidence="7" id="KW-1185">Reference proteome</keyword>
<feature type="transmembrane region" description="Helical" evidence="3">
    <location>
        <begin position="402"/>
        <end position="424"/>
    </location>
</feature>
<feature type="domain" description="HAMP" evidence="5">
    <location>
        <begin position="422"/>
        <end position="474"/>
    </location>
</feature>
<reference evidence="6 7" key="1">
    <citation type="submission" date="2024-09" db="EMBL/GenBank/DDBJ databases">
        <authorList>
            <person name="Sun Q."/>
            <person name="Mori K."/>
        </authorList>
    </citation>
    <scope>NUCLEOTIDE SEQUENCE [LARGE SCALE GENOMIC DNA]</scope>
    <source>
        <strain evidence="6 7">JCM 14321</strain>
    </source>
</reference>
<gene>
    <name evidence="6" type="ORF">ACFFQV_13570</name>
</gene>
<dbReference type="CDD" id="cd18774">
    <property type="entry name" value="PDC2_HK_sensor"/>
    <property type="match status" value="1"/>
</dbReference>
<dbReference type="CDD" id="cd07302">
    <property type="entry name" value="CHD"/>
    <property type="match status" value="1"/>
</dbReference>
<dbReference type="CDD" id="cd06225">
    <property type="entry name" value="HAMP"/>
    <property type="match status" value="1"/>
</dbReference>
<dbReference type="RefSeq" id="WP_157425101.1">
    <property type="nucleotide sequence ID" value="NZ_BAAANI010000004.1"/>
</dbReference>
<proteinExistence type="predicted"/>
<dbReference type="InterPro" id="IPR003660">
    <property type="entry name" value="HAMP_dom"/>
</dbReference>
<evidence type="ECO:0000259" key="5">
    <source>
        <dbReference type="PROSITE" id="PS50885"/>
    </source>
</evidence>
<dbReference type="SMART" id="SM00044">
    <property type="entry name" value="CYCc"/>
    <property type="match status" value="1"/>
</dbReference>
<dbReference type="Gene3D" id="6.10.340.10">
    <property type="match status" value="1"/>
</dbReference>
<dbReference type="SUPFAM" id="SSF158472">
    <property type="entry name" value="HAMP domain-like"/>
    <property type="match status" value="1"/>
</dbReference>
<dbReference type="Pfam" id="PF00672">
    <property type="entry name" value="HAMP"/>
    <property type="match status" value="1"/>
</dbReference>
<evidence type="ECO:0000313" key="6">
    <source>
        <dbReference type="EMBL" id="MFB9643321.1"/>
    </source>
</evidence>
<evidence type="ECO:0000256" key="1">
    <source>
        <dbReference type="ARBA" id="ARBA00022692"/>
    </source>
</evidence>
<protein>
    <submittedName>
        <fullName evidence="6">Adenylate/guanylate cyclase domain-containing protein</fullName>
    </submittedName>
</protein>
<feature type="domain" description="Guanylate cyclase" evidence="4">
    <location>
        <begin position="514"/>
        <end position="641"/>
    </location>
</feature>
<dbReference type="PROSITE" id="PS50125">
    <property type="entry name" value="GUANYLATE_CYCLASE_2"/>
    <property type="match status" value="1"/>
</dbReference>
<dbReference type="EMBL" id="JBHMBL010000003">
    <property type="protein sequence ID" value="MFB9643321.1"/>
    <property type="molecule type" value="Genomic_DNA"/>
</dbReference>
<name>A0ABV5SV25_9MICO</name>
<evidence type="ECO:0000259" key="4">
    <source>
        <dbReference type="PROSITE" id="PS50125"/>
    </source>
</evidence>
<dbReference type="Proteomes" id="UP001589667">
    <property type="component" value="Unassembled WGS sequence"/>
</dbReference>
<keyword evidence="3" id="KW-0472">Membrane</keyword>
<dbReference type="Gene3D" id="3.30.70.1230">
    <property type="entry name" value="Nucleotide cyclase"/>
    <property type="match status" value="1"/>
</dbReference>
<accession>A0ABV5SV25</accession>
<keyword evidence="2 3" id="KW-1133">Transmembrane helix</keyword>
<sequence length="684" mass="73882">MLLGVSLVSSIIVGVIGFMSGRESLKAAAIDQLTTIRELRTGELERVMEGVQTGVALDSRNLSAQTASKAFNAGWAELQDVELTAEEEAELQEFYDEGFIPRLEEATGEDFASGGFVPDSSAGRYLQLHYTAPFDGDYDAAHAVMDAGDGSAWSAARARFHDYFQRIVAASDYEDVLLLDTSGNVVYSAYGGVDLGTNVLDGPYENSLLAGAYRDAIASNTVNTAITTDYERYQPSLGVPSLWIVSPVGNDTTITGALAYQIPMSIVNDALTGDERWKEQGLGDTGEIFVVGRDRLMRSISRMLVEHPDDYVTAVTSNGTPPNVAERIVEVGGTVLLQPIDSISVERALEGATGTNESIGYTGTDGITAYTPVEIDGVDWVAVARIDTSEAFAPVDVFTRNLVISTLAILLAVSLLSMVLAQVFTRPVRRLSDAVRRVAGGDLSVQVPAGSRDEFGDLGNAFNDMSSSLRIKQELIDEQRDENERLLHTLMPETVAKRYRDGEETIAEVHQDVSVIFAELVGFDDYAATLDDEEELAQLNTLMRSFDEAAERAGVEKVRTLRNGYLASSGLIVPRVDNVRRAVDFAVELRSVISRFNAQHEASLELRAGVSSGSVTSGLVGRTSLAYDLWGDAVNLAYRVRGVTGSPGIYVSQAVKDRMLEGARIVSAGTIETASGDETVWRVE</sequence>
<dbReference type="PANTHER" id="PTHR45655:SF13">
    <property type="entry name" value="SOLUBLE GUANYLATE CYCLASE GCY-32-RELATED"/>
    <property type="match status" value="1"/>
</dbReference>
<dbReference type="SMART" id="SM00304">
    <property type="entry name" value="HAMP"/>
    <property type="match status" value="1"/>
</dbReference>
<evidence type="ECO:0000256" key="3">
    <source>
        <dbReference type="SAM" id="Phobius"/>
    </source>
</evidence>
<dbReference type="InterPro" id="IPR001054">
    <property type="entry name" value="A/G_cyclase"/>
</dbReference>
<dbReference type="SUPFAM" id="SSF55073">
    <property type="entry name" value="Nucleotide cyclase"/>
    <property type="match status" value="1"/>
</dbReference>
<keyword evidence="1 3" id="KW-0812">Transmembrane</keyword>
<comment type="caution">
    <text evidence="6">The sequence shown here is derived from an EMBL/GenBank/DDBJ whole genome shotgun (WGS) entry which is preliminary data.</text>
</comment>